<proteinExistence type="predicted"/>
<protein>
    <submittedName>
        <fullName evidence="2">Unnamed protein product</fullName>
    </submittedName>
</protein>
<gene>
    <name evidence="2" type="ORF">Pfra01_002228700</name>
</gene>
<comment type="caution">
    <text evidence="2">The sequence shown here is derived from an EMBL/GenBank/DDBJ whole genome shotgun (WGS) entry which is preliminary data.</text>
</comment>
<dbReference type="Proteomes" id="UP001165121">
    <property type="component" value="Unassembled WGS sequence"/>
</dbReference>
<feature type="compositionally biased region" description="Polar residues" evidence="1">
    <location>
        <begin position="153"/>
        <end position="165"/>
    </location>
</feature>
<evidence type="ECO:0000313" key="2">
    <source>
        <dbReference type="EMBL" id="GMF53756.1"/>
    </source>
</evidence>
<keyword evidence="3" id="KW-1185">Reference proteome</keyword>
<dbReference type="PANTHER" id="PTHR34415:SF1">
    <property type="entry name" value="INTEGRASE CATALYTIC DOMAIN-CONTAINING PROTEIN"/>
    <property type="match status" value="1"/>
</dbReference>
<reference evidence="2" key="1">
    <citation type="submission" date="2023-04" db="EMBL/GenBank/DDBJ databases">
        <title>Phytophthora fragariaefolia NBRC 109709.</title>
        <authorList>
            <person name="Ichikawa N."/>
            <person name="Sato H."/>
            <person name="Tonouchi N."/>
        </authorList>
    </citation>
    <scope>NUCLEOTIDE SEQUENCE</scope>
    <source>
        <strain evidence="2">NBRC 109709</strain>
    </source>
</reference>
<name>A0A9W6Y716_9STRA</name>
<feature type="compositionally biased region" description="Basic and acidic residues" evidence="1">
    <location>
        <begin position="167"/>
        <end position="176"/>
    </location>
</feature>
<evidence type="ECO:0000256" key="1">
    <source>
        <dbReference type="SAM" id="MobiDB-lite"/>
    </source>
</evidence>
<dbReference type="AlphaFoldDB" id="A0A9W6Y716"/>
<dbReference type="PANTHER" id="PTHR34415">
    <property type="entry name" value="INTEGRASE CATALYTIC DOMAIN-CONTAINING PROTEIN"/>
    <property type="match status" value="1"/>
</dbReference>
<sequence>MDQVVAAMTASAVSNATVHISRGDDFFMHYKPLVTELYNNLSGVQQFQIFTMERSKPGVVQCRKGPDSEVEEQDLRRKIDGVLTEASKVERMFAHFLTPLPPPPINAEKVYTMHHTVRKYVPDEFQSDPMYSAPTRSKEMPLKRQSRRDESTELQWQWLQRSIKTSADGKKTEKPLTRGTRSARRLTRIGNSVVGEKSL</sequence>
<dbReference type="EMBL" id="BSXT01003347">
    <property type="protein sequence ID" value="GMF53756.1"/>
    <property type="molecule type" value="Genomic_DNA"/>
</dbReference>
<feature type="compositionally biased region" description="Basic and acidic residues" evidence="1">
    <location>
        <begin position="136"/>
        <end position="151"/>
    </location>
</feature>
<accession>A0A9W6Y716</accession>
<dbReference type="OrthoDB" id="129154at2759"/>
<evidence type="ECO:0000313" key="3">
    <source>
        <dbReference type="Proteomes" id="UP001165121"/>
    </source>
</evidence>
<feature type="region of interest" description="Disordered" evidence="1">
    <location>
        <begin position="125"/>
        <end position="199"/>
    </location>
</feature>
<organism evidence="2 3">
    <name type="scientific">Phytophthora fragariaefolia</name>
    <dbReference type="NCBI Taxonomy" id="1490495"/>
    <lineage>
        <taxon>Eukaryota</taxon>
        <taxon>Sar</taxon>
        <taxon>Stramenopiles</taxon>
        <taxon>Oomycota</taxon>
        <taxon>Peronosporomycetes</taxon>
        <taxon>Peronosporales</taxon>
        <taxon>Peronosporaceae</taxon>
        <taxon>Phytophthora</taxon>
    </lineage>
</organism>